<dbReference type="SUPFAM" id="SSF158235">
    <property type="entry name" value="SOCS box-like"/>
    <property type="match status" value="1"/>
</dbReference>
<comment type="caution">
    <text evidence="2">The sequence shown here is derived from an EMBL/GenBank/DDBJ whole genome shotgun (WGS) entry which is preliminary data.</text>
</comment>
<dbReference type="PROSITE" id="PS50225">
    <property type="entry name" value="SOCS"/>
    <property type="match status" value="1"/>
</dbReference>
<dbReference type="AlphaFoldDB" id="A0AAD9K531"/>
<keyword evidence="3" id="KW-1185">Reference proteome</keyword>
<gene>
    <name evidence="2" type="ORF">LSH36_58g22033</name>
</gene>
<dbReference type="InterPro" id="IPR036036">
    <property type="entry name" value="SOCS_box-like_dom_sf"/>
</dbReference>
<dbReference type="GO" id="GO:0035556">
    <property type="term" value="P:intracellular signal transduction"/>
    <property type="evidence" value="ECO:0007669"/>
    <property type="project" value="InterPro"/>
</dbReference>
<dbReference type="EMBL" id="JAODUP010000058">
    <property type="protein sequence ID" value="KAK2164882.1"/>
    <property type="molecule type" value="Genomic_DNA"/>
</dbReference>
<dbReference type="Pfam" id="PF07525">
    <property type="entry name" value="SOCS_box"/>
    <property type="match status" value="1"/>
</dbReference>
<accession>A0AAD9K531</accession>
<dbReference type="Proteomes" id="UP001208570">
    <property type="component" value="Unassembled WGS sequence"/>
</dbReference>
<dbReference type="SMART" id="SM00969">
    <property type="entry name" value="SOCS_box"/>
    <property type="match status" value="1"/>
</dbReference>
<evidence type="ECO:0000259" key="1">
    <source>
        <dbReference type="PROSITE" id="PS50225"/>
    </source>
</evidence>
<protein>
    <recommendedName>
        <fullName evidence="1">SOCS box domain-containing protein</fullName>
    </recommendedName>
</protein>
<organism evidence="2 3">
    <name type="scientific">Paralvinella palmiformis</name>
    <dbReference type="NCBI Taxonomy" id="53620"/>
    <lineage>
        <taxon>Eukaryota</taxon>
        <taxon>Metazoa</taxon>
        <taxon>Spiralia</taxon>
        <taxon>Lophotrochozoa</taxon>
        <taxon>Annelida</taxon>
        <taxon>Polychaeta</taxon>
        <taxon>Sedentaria</taxon>
        <taxon>Canalipalpata</taxon>
        <taxon>Terebellida</taxon>
        <taxon>Terebelliformia</taxon>
        <taxon>Alvinellidae</taxon>
        <taxon>Paralvinella</taxon>
    </lineage>
</organism>
<evidence type="ECO:0000313" key="2">
    <source>
        <dbReference type="EMBL" id="KAK2164882.1"/>
    </source>
</evidence>
<proteinExistence type="predicted"/>
<dbReference type="InterPro" id="IPR001496">
    <property type="entry name" value="SOCS_box"/>
</dbReference>
<sequence>MKKVPFISDVTGADLNLMDSHDRNPMVIVHSLLALELLRYSKVMGYDPGESNVQGDTTNSTKCHTVQESLFAPMVRLLVMFGARFPASHPEMSFMRCADWMRMMYEEDPELPIASVKNKRAPSKLVNLCRLSIRCHMAKVSRLHCIECLPLPSHLIAYVQIKYM</sequence>
<feature type="domain" description="SOCS box" evidence="1">
    <location>
        <begin position="112"/>
        <end position="164"/>
    </location>
</feature>
<dbReference type="Gene3D" id="1.10.750.20">
    <property type="entry name" value="SOCS box"/>
    <property type="match status" value="1"/>
</dbReference>
<name>A0AAD9K531_9ANNE</name>
<reference evidence="2" key="1">
    <citation type="journal article" date="2023" name="Mol. Biol. Evol.">
        <title>Third-Generation Sequencing Reveals the Adaptive Role of the Epigenome in Three Deep-Sea Polychaetes.</title>
        <authorList>
            <person name="Perez M."/>
            <person name="Aroh O."/>
            <person name="Sun Y."/>
            <person name="Lan Y."/>
            <person name="Juniper S.K."/>
            <person name="Young C.R."/>
            <person name="Angers B."/>
            <person name="Qian P.Y."/>
        </authorList>
    </citation>
    <scope>NUCLEOTIDE SEQUENCE</scope>
    <source>
        <strain evidence="2">P08H-3</strain>
    </source>
</reference>
<evidence type="ECO:0000313" key="3">
    <source>
        <dbReference type="Proteomes" id="UP001208570"/>
    </source>
</evidence>